<evidence type="ECO:0000256" key="1">
    <source>
        <dbReference type="ARBA" id="ARBA00001231"/>
    </source>
</evidence>
<evidence type="ECO:0000256" key="2">
    <source>
        <dbReference type="ARBA" id="ARBA00005336"/>
    </source>
</evidence>
<dbReference type="AlphaFoldDB" id="A0AAW6CXU0"/>
<accession>A0AAW6CXU0</accession>
<dbReference type="Proteomes" id="UP001210809">
    <property type="component" value="Unassembled WGS sequence"/>
</dbReference>
<dbReference type="PANTHER" id="PTHR30480">
    <property type="entry name" value="BETA-HEXOSAMINIDASE-RELATED"/>
    <property type="match status" value="1"/>
</dbReference>
<name>A0AAW6CXU0_9FIRM</name>
<evidence type="ECO:0000256" key="3">
    <source>
        <dbReference type="ARBA" id="ARBA00012663"/>
    </source>
</evidence>
<protein>
    <recommendedName>
        <fullName evidence="3">beta-N-acetylhexosaminidase</fullName>
        <ecNumber evidence="3">3.2.1.52</ecNumber>
    </recommendedName>
</protein>
<sequence length="417" mass="45288">MSLWRRRATITSCAWRRSDIMMKLIKNTAIILLALGVVLLTSCTVQVQISDNGEGEPIFQTADDENSLKTSKSYLDNMTLEEKIGQMFIVCPEALNVSENAETAQAVDTVTEVMRENLEKFPVGGIAVFGKNITGAEQLPRFISDLQSSSKYPLFVAVDEEGGNVARVANSGFFNVASYKSMAEVGKTDNPAKAEEVGRKIGFYLKKIGFNYDFAPVADVNTNPDNIVIGDRSYGNNPVTVGKMVSAQLDGLHKSGIIGTLKHFPGHGDTKDDTHSGYVSVNKSWDELKACELVPFISALDKADTIMVSHITVTSIDKLPSSLSYEIITRKLRNELGYNGVIITDSMAMGAVADSYTSDIAAVMAVKAGADIILMPESLEKSFNAVLNAVNSGEISISRIEESAERVLTLKAKYKII</sequence>
<reference evidence="7" key="1">
    <citation type="submission" date="2023-01" db="EMBL/GenBank/DDBJ databases">
        <title>Human gut microbiome strain richness.</title>
        <authorList>
            <person name="Chen-Liaw A."/>
        </authorList>
    </citation>
    <scope>NUCLEOTIDE SEQUENCE</scope>
    <source>
        <strain evidence="7">1001283st1_G1_1001283B150217_161031</strain>
    </source>
</reference>
<dbReference type="InterPro" id="IPR050226">
    <property type="entry name" value="NagZ_Beta-hexosaminidase"/>
</dbReference>
<dbReference type="GO" id="GO:0005975">
    <property type="term" value="P:carbohydrate metabolic process"/>
    <property type="evidence" value="ECO:0007669"/>
    <property type="project" value="InterPro"/>
</dbReference>
<keyword evidence="5" id="KW-0326">Glycosidase</keyword>
<dbReference type="InterPro" id="IPR017853">
    <property type="entry name" value="GH"/>
</dbReference>
<evidence type="ECO:0000313" key="8">
    <source>
        <dbReference type="Proteomes" id="UP001210809"/>
    </source>
</evidence>
<evidence type="ECO:0000259" key="6">
    <source>
        <dbReference type="Pfam" id="PF00933"/>
    </source>
</evidence>
<comment type="catalytic activity">
    <reaction evidence="1">
        <text>Hydrolysis of terminal non-reducing N-acetyl-D-hexosamine residues in N-acetyl-beta-D-hexosaminides.</text>
        <dbReference type="EC" id="3.2.1.52"/>
    </reaction>
</comment>
<evidence type="ECO:0000313" key="7">
    <source>
        <dbReference type="EMBL" id="MDB8003465.1"/>
    </source>
</evidence>
<dbReference type="EC" id="3.2.1.52" evidence="3"/>
<dbReference type="SUPFAM" id="SSF51445">
    <property type="entry name" value="(Trans)glycosidases"/>
    <property type="match status" value="1"/>
</dbReference>
<dbReference type="InterPro" id="IPR001764">
    <property type="entry name" value="Glyco_hydro_3_N"/>
</dbReference>
<dbReference type="InterPro" id="IPR036962">
    <property type="entry name" value="Glyco_hydro_3_N_sf"/>
</dbReference>
<comment type="similarity">
    <text evidence="2">Belongs to the glycosyl hydrolase 3 family.</text>
</comment>
<evidence type="ECO:0000256" key="5">
    <source>
        <dbReference type="ARBA" id="ARBA00023295"/>
    </source>
</evidence>
<dbReference type="Pfam" id="PF00933">
    <property type="entry name" value="Glyco_hydro_3"/>
    <property type="match status" value="1"/>
</dbReference>
<evidence type="ECO:0000256" key="4">
    <source>
        <dbReference type="ARBA" id="ARBA00022801"/>
    </source>
</evidence>
<dbReference type="Gene3D" id="3.20.20.300">
    <property type="entry name" value="Glycoside hydrolase, family 3, N-terminal domain"/>
    <property type="match status" value="1"/>
</dbReference>
<dbReference type="GO" id="GO:0004563">
    <property type="term" value="F:beta-N-acetylhexosaminidase activity"/>
    <property type="evidence" value="ECO:0007669"/>
    <property type="project" value="UniProtKB-EC"/>
</dbReference>
<feature type="domain" description="Glycoside hydrolase family 3 N-terminal" evidence="6">
    <location>
        <begin position="79"/>
        <end position="410"/>
    </location>
</feature>
<keyword evidence="4 7" id="KW-0378">Hydrolase</keyword>
<organism evidence="7 8">
    <name type="scientific">[Eubacterium] siraeum</name>
    <dbReference type="NCBI Taxonomy" id="39492"/>
    <lineage>
        <taxon>Bacteria</taxon>
        <taxon>Bacillati</taxon>
        <taxon>Bacillota</taxon>
        <taxon>Clostridia</taxon>
        <taxon>Eubacteriales</taxon>
        <taxon>Oscillospiraceae</taxon>
        <taxon>Oscillospiraceae incertae sedis</taxon>
    </lineage>
</organism>
<dbReference type="PANTHER" id="PTHR30480:SF13">
    <property type="entry name" value="BETA-HEXOSAMINIDASE"/>
    <property type="match status" value="1"/>
</dbReference>
<comment type="caution">
    <text evidence="7">The sequence shown here is derived from an EMBL/GenBank/DDBJ whole genome shotgun (WGS) entry which is preliminary data.</text>
</comment>
<proteinExistence type="inferred from homology"/>
<dbReference type="GO" id="GO:0009254">
    <property type="term" value="P:peptidoglycan turnover"/>
    <property type="evidence" value="ECO:0007669"/>
    <property type="project" value="TreeGrafter"/>
</dbReference>
<dbReference type="EMBL" id="JAQLXW010000005">
    <property type="protein sequence ID" value="MDB8003465.1"/>
    <property type="molecule type" value="Genomic_DNA"/>
</dbReference>
<gene>
    <name evidence="7" type="ORF">PNE09_05185</name>
</gene>